<dbReference type="AlphaFoldDB" id="A0A0G2Z6Z0"/>
<proteinExistence type="predicted"/>
<dbReference type="EMBL" id="CP011232">
    <property type="protein sequence ID" value="AKI97327.1"/>
    <property type="molecule type" value="Genomic_DNA"/>
</dbReference>
<dbReference type="InterPro" id="IPR036257">
    <property type="entry name" value="Cyt_c_oxidase_su2_TM_sf"/>
</dbReference>
<dbReference type="Pfam" id="PF09851">
    <property type="entry name" value="SHOCT"/>
    <property type="match status" value="1"/>
</dbReference>
<accession>A0A0G2Z6Z0</accession>
<dbReference type="STRING" id="1330330.IX53_05280"/>
<dbReference type="Proteomes" id="UP000035159">
    <property type="component" value="Chromosome"/>
</dbReference>
<evidence type="ECO:0000256" key="3">
    <source>
        <dbReference type="ARBA" id="ARBA00023136"/>
    </source>
</evidence>
<feature type="domain" description="SHOCT" evidence="5">
    <location>
        <begin position="59"/>
        <end position="84"/>
    </location>
</feature>
<keyword evidence="2 4" id="KW-0812">Transmembrane</keyword>
<feature type="transmembrane region" description="Helical" evidence="4">
    <location>
        <begin position="13"/>
        <end position="38"/>
    </location>
</feature>
<evidence type="ECO:0000256" key="2">
    <source>
        <dbReference type="ARBA" id="ARBA00022692"/>
    </source>
</evidence>
<organism evidence="6 7">
    <name type="scientific">Kosmotoga pacifica</name>
    <dbReference type="NCBI Taxonomy" id="1330330"/>
    <lineage>
        <taxon>Bacteria</taxon>
        <taxon>Thermotogati</taxon>
        <taxon>Thermotogota</taxon>
        <taxon>Thermotogae</taxon>
        <taxon>Kosmotogales</taxon>
        <taxon>Kosmotogaceae</taxon>
        <taxon>Kosmotoga</taxon>
    </lineage>
</organism>
<keyword evidence="4" id="KW-1133">Transmembrane helix</keyword>
<dbReference type="InterPro" id="IPR018649">
    <property type="entry name" value="SHOCT"/>
</dbReference>
<evidence type="ECO:0000256" key="1">
    <source>
        <dbReference type="ARBA" id="ARBA00004370"/>
    </source>
</evidence>
<evidence type="ECO:0000313" key="6">
    <source>
        <dbReference type="EMBL" id="AKI97327.1"/>
    </source>
</evidence>
<dbReference type="PATRIC" id="fig|1330330.3.peg.1059"/>
<reference evidence="6 7" key="1">
    <citation type="submission" date="2015-04" db="EMBL/GenBank/DDBJ databases">
        <title>Complete Genome Sequence of Kosmotoga pacifica SLHLJ1.</title>
        <authorList>
            <person name="Jiang L.J."/>
            <person name="Shao Z.Z."/>
            <person name="Jebbar M."/>
        </authorList>
    </citation>
    <scope>NUCLEOTIDE SEQUENCE [LARGE SCALE GENOMIC DNA]</scope>
    <source>
        <strain evidence="6 7">SLHLJ1</strain>
    </source>
</reference>
<keyword evidence="3 4" id="KW-0472">Membrane</keyword>
<dbReference type="RefSeq" id="WP_047754461.1">
    <property type="nucleotide sequence ID" value="NZ_CAJUHA010000008.1"/>
</dbReference>
<evidence type="ECO:0000313" key="7">
    <source>
        <dbReference type="Proteomes" id="UP000035159"/>
    </source>
</evidence>
<sequence length="86" mass="10361">MHWYWWGWPGFSAFGWLPMIIMLVVYVLVAVVVIYFLAKIFRAGHASSEYSRNSERNRALETLKERYARGEITDEEFNRMRKNLER</sequence>
<evidence type="ECO:0000259" key="5">
    <source>
        <dbReference type="Pfam" id="PF09851"/>
    </source>
</evidence>
<keyword evidence="7" id="KW-1185">Reference proteome</keyword>
<gene>
    <name evidence="6" type="ORF">IX53_05280</name>
</gene>
<name>A0A0G2Z6Z0_9BACT</name>
<dbReference type="KEGG" id="kpf:IX53_05280"/>
<protein>
    <recommendedName>
        <fullName evidence="5">SHOCT domain-containing protein</fullName>
    </recommendedName>
</protein>
<comment type="subcellular location">
    <subcellularLocation>
        <location evidence="1">Membrane</location>
    </subcellularLocation>
</comment>
<evidence type="ECO:0000256" key="4">
    <source>
        <dbReference type="SAM" id="Phobius"/>
    </source>
</evidence>
<dbReference type="Gene3D" id="1.10.287.90">
    <property type="match status" value="1"/>
</dbReference>
<dbReference type="GO" id="GO:0016020">
    <property type="term" value="C:membrane"/>
    <property type="evidence" value="ECO:0007669"/>
    <property type="project" value="UniProtKB-SubCell"/>
</dbReference>